<evidence type="ECO:0000313" key="1">
    <source>
        <dbReference type="EMBL" id="STQ14856.1"/>
    </source>
</evidence>
<organism evidence="1 2">
    <name type="scientific">Enterobacter cloacae</name>
    <dbReference type="NCBI Taxonomy" id="550"/>
    <lineage>
        <taxon>Bacteria</taxon>
        <taxon>Pseudomonadati</taxon>
        <taxon>Pseudomonadota</taxon>
        <taxon>Gammaproteobacteria</taxon>
        <taxon>Enterobacterales</taxon>
        <taxon>Enterobacteriaceae</taxon>
        <taxon>Enterobacter</taxon>
        <taxon>Enterobacter cloacae complex</taxon>
    </lineage>
</organism>
<gene>
    <name evidence="1" type="ORF">NCTC10005_07727</name>
</gene>
<dbReference type="EMBL" id="UGJB01000004">
    <property type="protein sequence ID" value="STQ14856.1"/>
    <property type="molecule type" value="Genomic_DNA"/>
</dbReference>
<dbReference type="AlphaFoldDB" id="A0A377MA26"/>
<dbReference type="Proteomes" id="UP000255106">
    <property type="component" value="Unassembled WGS sequence"/>
</dbReference>
<reference evidence="1 2" key="1">
    <citation type="submission" date="2018-06" db="EMBL/GenBank/DDBJ databases">
        <authorList>
            <consortium name="Pathogen Informatics"/>
            <person name="Doyle S."/>
        </authorList>
    </citation>
    <scope>NUCLEOTIDE SEQUENCE [LARGE SCALE GENOMIC DNA]</scope>
    <source>
        <strain evidence="1 2">NCTC10005</strain>
    </source>
</reference>
<accession>A0A377MA26</accession>
<sequence length="60" mass="7050">MSLAEMLRYRLVRATFTGQYRQPFYETLRFLLENRKALEEALAMIGEGAYRLWPALAPLL</sequence>
<evidence type="ECO:0000313" key="2">
    <source>
        <dbReference type="Proteomes" id="UP000255106"/>
    </source>
</evidence>
<name>A0A377MA26_ENTCL</name>
<proteinExistence type="predicted"/>
<protein>
    <submittedName>
        <fullName evidence="1">Type IV pilus biogenesis protein PilR</fullName>
    </submittedName>
</protein>